<dbReference type="AlphaFoldDB" id="A0A6J6C854"/>
<dbReference type="GO" id="GO:0030313">
    <property type="term" value="C:cell envelope"/>
    <property type="evidence" value="ECO:0007669"/>
    <property type="project" value="UniProtKB-SubCell"/>
</dbReference>
<evidence type="ECO:0000313" key="2">
    <source>
        <dbReference type="EMBL" id="CAB4547481.1"/>
    </source>
</evidence>
<dbReference type="InterPro" id="IPR013378">
    <property type="entry name" value="InlB-like_B-rpt"/>
</dbReference>
<dbReference type="InterPro" id="IPR042229">
    <property type="entry name" value="Listeria/Bacterioides_rpt_sf"/>
</dbReference>
<protein>
    <submittedName>
        <fullName evidence="2">Unannotated protein</fullName>
    </submittedName>
</protein>
<comment type="subcellular location">
    <subcellularLocation>
        <location evidence="1">Cell envelope</location>
    </subcellularLocation>
</comment>
<dbReference type="Gene3D" id="2.60.40.4270">
    <property type="entry name" value="Listeria-Bacteroides repeat domain"/>
    <property type="match status" value="1"/>
</dbReference>
<reference evidence="2" key="1">
    <citation type="submission" date="2020-05" db="EMBL/GenBank/DDBJ databases">
        <authorList>
            <person name="Chiriac C."/>
            <person name="Salcher M."/>
            <person name="Ghai R."/>
            <person name="Kavagutti S V."/>
        </authorList>
    </citation>
    <scope>NUCLEOTIDE SEQUENCE</scope>
</reference>
<dbReference type="Gene3D" id="2.60.40.10">
    <property type="entry name" value="Immunoglobulins"/>
    <property type="match status" value="1"/>
</dbReference>
<gene>
    <name evidence="2" type="ORF">UFOPK1433_00896</name>
</gene>
<organism evidence="2">
    <name type="scientific">freshwater metagenome</name>
    <dbReference type="NCBI Taxonomy" id="449393"/>
    <lineage>
        <taxon>unclassified sequences</taxon>
        <taxon>metagenomes</taxon>
        <taxon>ecological metagenomes</taxon>
    </lineage>
</organism>
<name>A0A6J6C854_9ZZZZ</name>
<evidence type="ECO:0000256" key="1">
    <source>
        <dbReference type="ARBA" id="ARBA00004196"/>
    </source>
</evidence>
<dbReference type="Pfam" id="PF09479">
    <property type="entry name" value="Flg_new"/>
    <property type="match status" value="1"/>
</dbReference>
<dbReference type="InterPro" id="IPR015919">
    <property type="entry name" value="Cadherin-like_sf"/>
</dbReference>
<dbReference type="GO" id="GO:0016020">
    <property type="term" value="C:membrane"/>
    <property type="evidence" value="ECO:0007669"/>
    <property type="project" value="InterPro"/>
</dbReference>
<dbReference type="InterPro" id="IPR013783">
    <property type="entry name" value="Ig-like_fold"/>
</dbReference>
<proteinExistence type="predicted"/>
<sequence>MKIKGLLVALTLVSSMMTVTPAFALGETLDQVSNSPGYANAGVSTQTERYQSFTAGLSGPLARIDLSLSRATSETTEPISVKLISTDVSGEPNSTDVLAQTSIPANRVGKSKSWVRAIFPTPYSLDAGTKYALLVTTSQNPDPNANGEQAGFNWFGNDWNEPDYADGSSSTRVISMDRWYRNGYDLAFRTYSGAYTQPTTTVTYDLDGGTSVLPTEENQAEGDTFPVADNPTKPGFVFNGWTNQGGDLYGGFDYVRSVYTMGQSNVVLKANWLPLAHPISRLVHNNGNGGDWHWFWNGGGLHEGTDVQPGWCVINGPGSDPKTWIVTGRQNDAQSESFSINSPNQFQTAPYTFSPDPDISITTGASQTVMPNQAITATAITNTGCEANKYSIEPALPAGLTLNESTGVISGSPIANQAKTVYTVTAKRFLNEDNVEQLDVEGMLQGQDTATFELTVGKQASTISFPKMSLYFKPNVTTPSQFDLLQLKTVLAKYSRGATVKIVAYVYGTSQKSSAYSRNLAKALAQEIKRIRPTLRTQISLANCNSAPRAARGSVWTTRSFRVDLVK</sequence>
<dbReference type="EMBL" id="CAEZSN010000103">
    <property type="protein sequence ID" value="CAB4547481.1"/>
    <property type="molecule type" value="Genomic_DNA"/>
</dbReference>
<dbReference type="Pfam" id="PF05345">
    <property type="entry name" value="He_PIG"/>
    <property type="match status" value="1"/>
</dbReference>
<dbReference type="GO" id="GO:0005509">
    <property type="term" value="F:calcium ion binding"/>
    <property type="evidence" value="ECO:0007669"/>
    <property type="project" value="InterPro"/>
</dbReference>
<dbReference type="SUPFAM" id="SSF49313">
    <property type="entry name" value="Cadherin-like"/>
    <property type="match status" value="1"/>
</dbReference>
<dbReference type="NCBIfam" id="TIGR02543">
    <property type="entry name" value="List_Bact_rpt"/>
    <property type="match status" value="1"/>
</dbReference>
<accession>A0A6J6C854</accession>